<dbReference type="PANTHER" id="PTHR33069">
    <property type="entry name" value="CHROMOSOME 7, WHOLE GENOME SHOTGUN SEQUENCE-RELATED"/>
    <property type="match status" value="1"/>
</dbReference>
<comment type="caution">
    <text evidence="2">The sequence shown here is derived from an EMBL/GenBank/DDBJ whole genome shotgun (WGS) entry which is preliminary data.</text>
</comment>
<evidence type="ECO:0000313" key="3">
    <source>
        <dbReference type="Proteomes" id="UP000054564"/>
    </source>
</evidence>
<evidence type="ECO:0000313" key="2">
    <source>
        <dbReference type="EMBL" id="KNF04331.1"/>
    </source>
</evidence>
<reference evidence="3" key="1">
    <citation type="submission" date="2014-03" db="EMBL/GenBank/DDBJ databases">
        <title>The Genome Sequence of Puccinia striiformis f. sp. tritici PST-78.</title>
        <authorList>
            <consortium name="The Broad Institute Genome Sequencing Platform"/>
            <person name="Cuomo C."/>
            <person name="Hulbert S."/>
            <person name="Chen X."/>
            <person name="Walker B."/>
            <person name="Young S.K."/>
            <person name="Zeng Q."/>
            <person name="Gargeya S."/>
            <person name="Fitzgerald M."/>
            <person name="Haas B."/>
            <person name="Abouelleil A."/>
            <person name="Alvarado L."/>
            <person name="Arachchi H.M."/>
            <person name="Berlin A.M."/>
            <person name="Chapman S.B."/>
            <person name="Goldberg J."/>
            <person name="Griggs A."/>
            <person name="Gujja S."/>
            <person name="Hansen M."/>
            <person name="Howarth C."/>
            <person name="Imamovic A."/>
            <person name="Larimer J."/>
            <person name="McCowan C."/>
            <person name="Montmayeur A."/>
            <person name="Murphy C."/>
            <person name="Neiman D."/>
            <person name="Pearson M."/>
            <person name="Priest M."/>
            <person name="Roberts A."/>
            <person name="Saif S."/>
            <person name="Shea T."/>
            <person name="Sisk P."/>
            <person name="Sykes S."/>
            <person name="Wortman J."/>
            <person name="Nusbaum C."/>
            <person name="Birren B."/>
        </authorList>
    </citation>
    <scope>NUCLEOTIDE SEQUENCE [LARGE SCALE GENOMIC DNA]</scope>
    <source>
        <strain evidence="3">race PST-78</strain>
    </source>
</reference>
<feature type="compositionally biased region" description="Basic and acidic residues" evidence="1">
    <location>
        <begin position="7"/>
        <end position="23"/>
    </location>
</feature>
<dbReference type="OrthoDB" id="10289435at2759"/>
<protein>
    <submittedName>
        <fullName evidence="2">Uncharacterized protein</fullName>
    </submittedName>
</protein>
<dbReference type="Proteomes" id="UP000054564">
    <property type="component" value="Unassembled WGS sequence"/>
</dbReference>
<dbReference type="EMBL" id="AJIL01000013">
    <property type="protein sequence ID" value="KNF04331.1"/>
    <property type="molecule type" value="Genomic_DNA"/>
</dbReference>
<name>A0A0L0VYI9_9BASI</name>
<gene>
    <name evidence="2" type="ORF">PSTG_02673</name>
</gene>
<sequence>MSGSEELSGHDSEAEARSARSPEERVVDAFDNLGNQYHIALNTIYYPTKNGLMKDELAGRHELIEELRSILLPSVKEDLDFLLLGLDLQELDKHSSPDVELTIEATTNLDQTLDKIIRSVHCISAPFPQGDINDCHLRRCKRFMRKQLHNKVRSVITKHLCQLFWTCIYFISACKLSNDEPEDLEHRSKTSQWTKELLRVRDLCRDSIDDTIEWCQKSEFTVLQEGWLEAEGLISGVLETITKLVNPVLTLEQKVDSIDIDDEENGNIKVQTDQLHKATQSIIPIIKLARIFLNKIAKPTKAEIPFTLDKEISSDDLELLRDGTSRIATRLKSLAEIAVELHEANNGFGDNRELMGRLIICLFADLEAILLLLSLYLIPLPTTGLTNYKSGNQFKTWFHGLETLWRKATHHYLDALAYSEDEDEDESEEVD</sequence>
<accession>A0A0L0VYI9</accession>
<proteinExistence type="predicted"/>
<evidence type="ECO:0000256" key="1">
    <source>
        <dbReference type="SAM" id="MobiDB-lite"/>
    </source>
</evidence>
<keyword evidence="3" id="KW-1185">Reference proteome</keyword>
<feature type="region of interest" description="Disordered" evidence="1">
    <location>
        <begin position="1"/>
        <end position="23"/>
    </location>
</feature>
<dbReference type="PANTHER" id="PTHR33069:SF3">
    <property type="entry name" value="DYNEIN HEAVY CHAIN TAIL DOMAIN-CONTAINING PROTEIN"/>
    <property type="match status" value="1"/>
</dbReference>
<organism evidence="2 3">
    <name type="scientific">Puccinia striiformis f. sp. tritici PST-78</name>
    <dbReference type="NCBI Taxonomy" id="1165861"/>
    <lineage>
        <taxon>Eukaryota</taxon>
        <taxon>Fungi</taxon>
        <taxon>Dikarya</taxon>
        <taxon>Basidiomycota</taxon>
        <taxon>Pucciniomycotina</taxon>
        <taxon>Pucciniomycetes</taxon>
        <taxon>Pucciniales</taxon>
        <taxon>Pucciniaceae</taxon>
        <taxon>Puccinia</taxon>
    </lineage>
</organism>
<dbReference type="AlphaFoldDB" id="A0A0L0VYI9"/>